<evidence type="ECO:0000313" key="2">
    <source>
        <dbReference type="Proteomes" id="UP000176944"/>
    </source>
</evidence>
<gene>
    <name evidence="1" type="ORF">BJP36_22000</name>
</gene>
<proteinExistence type="predicted"/>
<reference evidence="2" key="1">
    <citation type="submission" date="2016-10" db="EMBL/GenBank/DDBJ databases">
        <title>Comparative genomics uncovers the prolific and rare metabolic potential of the cyanobacterial genus Moorea.</title>
        <authorList>
            <person name="Leao T."/>
            <person name="Castelao G."/>
            <person name="Korobeynikov A."/>
            <person name="Monroe E.A."/>
            <person name="Podell S."/>
            <person name="Glukhov E."/>
            <person name="Allen E."/>
            <person name="Gerwick W.H."/>
            <person name="Gerwick L."/>
        </authorList>
    </citation>
    <scope>NUCLEOTIDE SEQUENCE [LARGE SCALE GENOMIC DNA]</scope>
    <source>
        <strain evidence="2">JHB</strain>
    </source>
</reference>
<dbReference type="AlphaFoldDB" id="A0A1D9G456"/>
<dbReference type="Proteomes" id="UP000176944">
    <property type="component" value="Chromosome"/>
</dbReference>
<sequence>MSKDKEYKERLRRIVLYSADILPKEVSSYLLSNYHYFDAEKDILKKFHNYKPLVDYIPHQFVEFALDYLIKKPSVKIDYKLIYLNLSFSGVREEGWSNKLGISGDYNFIPAAPIQGPFLYLLNQNEEEGLRLVHTLVNVAIERWRHQPQIVHPDRPDLIPVPVTLQLASGPHDFWGNFQVYSWFRAKSVEPNLVMSALMALEVWMETQIEAARNAEELFEKILVKSDCVAVPGICLGIALAYPEKCLKAALPIVSSPMIWNMDISRYVLDLSGTFSFDPLETNKLIYDWLEERDKRPQRSREIRNIAVRYMLSGDDNIISLFQQATKDFDKNLPFFTKGDQEDPKMIAYLKEDVKKFQIYGDLKNYKQRQAGNYVEIIVEPPEEIKKRNEEFLALNVEWGRLFGVYLWAEKTITDGRPQERMTLEEAVAAAKELQTSEDFTQLDQEDIPGVTPLQAIVGVAAAILIADFEWARTQNHLEWCRAILLAAARMAEASMYTRSPSSVKVYAGRGLALLATHGVVDIEVRQQILQLISESLKRFPHQGEVVKAAFGGLQNAWTVDPVLCWNALSLCLSLSVIPGKLDYGTPVGQFGTSYEELETWEENVIQNHFEYLAKEEIPELPRITTARNIAFLHEQAQYALYALPLTELCRDSDTKDKLLQLCDDLVHRTIVDNLPVEGKAFSQSDKSYSWNPFIFNWAACLAKSLSIEETRHHILTPLRDNWSQVRELTPDLLDGYISHHIADVEVPTAQALEIWKEICNWVLDSPEIARKVSCEYLDRETGAVLQLIVFTQHGSSRIKDDWQHAHLFIDIFDKWVSVAGHNPYTYRHLLTMLNGIGWQFAPEPIVEWLNRCASNAIHNLWDEKGGNGRRTAELLNRIWNNFEPKILRNKVTLQRYSNLVYQLVEAGIPLASVLQKKLEGRG</sequence>
<name>A0A1D9G456_MOOP1</name>
<accession>A0A1D9G456</accession>
<organism evidence="1 2">
    <name type="scientific">Moorena producens (strain JHB)</name>
    <dbReference type="NCBI Taxonomy" id="1454205"/>
    <lineage>
        <taxon>Bacteria</taxon>
        <taxon>Bacillati</taxon>
        <taxon>Cyanobacteriota</taxon>
        <taxon>Cyanophyceae</taxon>
        <taxon>Coleofasciculales</taxon>
        <taxon>Coleofasciculaceae</taxon>
        <taxon>Moorena</taxon>
    </lineage>
</organism>
<dbReference type="EMBL" id="CP017708">
    <property type="protein sequence ID" value="AOY82180.1"/>
    <property type="molecule type" value="Genomic_DNA"/>
</dbReference>
<evidence type="ECO:0000313" key="1">
    <source>
        <dbReference type="EMBL" id="AOY82180.1"/>
    </source>
</evidence>
<protein>
    <submittedName>
        <fullName evidence="1">Uncharacterized protein</fullName>
    </submittedName>
</protein>